<feature type="domain" description="Glycoside hydrolase family 3 N-terminal" evidence="6">
    <location>
        <begin position="7"/>
        <end position="187"/>
    </location>
</feature>
<dbReference type="InterPro" id="IPR050226">
    <property type="entry name" value="NagZ_Beta-hexosaminidase"/>
</dbReference>
<evidence type="ECO:0000256" key="2">
    <source>
        <dbReference type="ARBA" id="ARBA00005336"/>
    </source>
</evidence>
<dbReference type="EC" id="3.2.1.52" evidence="3"/>
<dbReference type="InterPro" id="IPR036962">
    <property type="entry name" value="Glyco_hydro_3_N_sf"/>
</dbReference>
<dbReference type="Pfam" id="PF00933">
    <property type="entry name" value="Glyco_hydro_3"/>
    <property type="match status" value="1"/>
</dbReference>
<keyword evidence="4 7" id="KW-0378">Hydrolase</keyword>
<comment type="catalytic activity">
    <reaction evidence="1">
        <text>Hydrolysis of terminal non-reducing N-acetyl-D-hexosamine residues in N-acetyl-beta-D-hexosaminides.</text>
        <dbReference type="EC" id="3.2.1.52"/>
    </reaction>
</comment>
<keyword evidence="5" id="KW-0326">Glycosidase</keyword>
<dbReference type="AlphaFoldDB" id="A0A972VWW7"/>
<comment type="caution">
    <text evidence="7">The sequence shown here is derived from an EMBL/GenBank/DDBJ whole genome shotgun (WGS) entry which is preliminary data.</text>
</comment>
<evidence type="ECO:0000256" key="1">
    <source>
        <dbReference type="ARBA" id="ARBA00001231"/>
    </source>
</evidence>
<evidence type="ECO:0000259" key="6">
    <source>
        <dbReference type="Pfam" id="PF00933"/>
    </source>
</evidence>
<dbReference type="InterPro" id="IPR001764">
    <property type="entry name" value="Glyco_hydro_3_N"/>
</dbReference>
<dbReference type="PANTHER" id="PTHR30480">
    <property type="entry name" value="BETA-HEXOSAMINIDASE-RELATED"/>
    <property type="match status" value="1"/>
</dbReference>
<evidence type="ECO:0000313" key="8">
    <source>
        <dbReference type="Proteomes" id="UP000754644"/>
    </source>
</evidence>
<reference evidence="7" key="1">
    <citation type="submission" date="2020-05" db="EMBL/GenBank/DDBJ databases">
        <title>Sulfur intermediates as new biogeochemical hubs in an aquatic model microbial ecosystem.</title>
        <authorList>
            <person name="Vigneron A."/>
        </authorList>
    </citation>
    <scope>NUCLEOTIDE SEQUENCE</scope>
    <source>
        <strain evidence="7">Bin.250</strain>
    </source>
</reference>
<proteinExistence type="inferred from homology"/>
<organism evidence="7 8">
    <name type="scientific">SAR86 cluster bacterium</name>
    <dbReference type="NCBI Taxonomy" id="2030880"/>
    <lineage>
        <taxon>Bacteria</taxon>
        <taxon>Pseudomonadati</taxon>
        <taxon>Pseudomonadota</taxon>
        <taxon>Gammaproteobacteria</taxon>
        <taxon>SAR86 cluster</taxon>
    </lineage>
</organism>
<gene>
    <name evidence="7" type="ORF">HQ497_07450</name>
</gene>
<dbReference type="Proteomes" id="UP000754644">
    <property type="component" value="Unassembled WGS sequence"/>
</dbReference>
<comment type="similarity">
    <text evidence="2">Belongs to the glycosyl hydrolase 3 family.</text>
</comment>
<dbReference type="SUPFAM" id="SSF51445">
    <property type="entry name" value="(Trans)glycosidases"/>
    <property type="match status" value="1"/>
</dbReference>
<evidence type="ECO:0000256" key="4">
    <source>
        <dbReference type="ARBA" id="ARBA00022801"/>
    </source>
</evidence>
<evidence type="ECO:0000256" key="5">
    <source>
        <dbReference type="ARBA" id="ARBA00023295"/>
    </source>
</evidence>
<dbReference type="GO" id="GO:0009254">
    <property type="term" value="P:peptidoglycan turnover"/>
    <property type="evidence" value="ECO:0007669"/>
    <property type="project" value="TreeGrafter"/>
</dbReference>
<sequence>MNIHQSLRKQLGQLLCVGFHGTTPTDPGVQNIIEQAEAGLIGGVIIYRYNILNRAQLTHLLLAIQGAKTEFPLFVFVDQEGGKIQRVDSSQGFKETLSAKRVAADLSPKAAQQHYADLGQELQAAGFNFDLAPCVDLDGDPPGPAIGQLDRSYSRDVTTVITYAQTMLEGLGSQGVLGCLKHFPGHG</sequence>
<evidence type="ECO:0000256" key="3">
    <source>
        <dbReference type="ARBA" id="ARBA00012663"/>
    </source>
</evidence>
<dbReference type="InterPro" id="IPR017853">
    <property type="entry name" value="GH"/>
</dbReference>
<dbReference type="EMBL" id="JABMOJ010000279">
    <property type="protein sequence ID" value="NQV65183.1"/>
    <property type="molecule type" value="Genomic_DNA"/>
</dbReference>
<name>A0A972VWW7_9GAMM</name>
<dbReference type="Gene3D" id="3.20.20.300">
    <property type="entry name" value="Glycoside hydrolase, family 3, N-terminal domain"/>
    <property type="match status" value="1"/>
</dbReference>
<dbReference type="PANTHER" id="PTHR30480:SF13">
    <property type="entry name" value="BETA-HEXOSAMINIDASE"/>
    <property type="match status" value="1"/>
</dbReference>
<evidence type="ECO:0000313" key="7">
    <source>
        <dbReference type="EMBL" id="NQV65183.1"/>
    </source>
</evidence>
<dbReference type="GO" id="GO:0004563">
    <property type="term" value="F:beta-N-acetylhexosaminidase activity"/>
    <property type="evidence" value="ECO:0007669"/>
    <property type="project" value="UniProtKB-EC"/>
</dbReference>
<accession>A0A972VWW7</accession>
<protein>
    <recommendedName>
        <fullName evidence="3">beta-N-acetylhexosaminidase</fullName>
        <ecNumber evidence="3">3.2.1.52</ecNumber>
    </recommendedName>
</protein>
<feature type="non-terminal residue" evidence="7">
    <location>
        <position position="187"/>
    </location>
</feature>
<dbReference type="GO" id="GO:0005975">
    <property type="term" value="P:carbohydrate metabolic process"/>
    <property type="evidence" value="ECO:0007669"/>
    <property type="project" value="InterPro"/>
</dbReference>